<feature type="region of interest" description="Disordered" evidence="1">
    <location>
        <begin position="363"/>
        <end position="512"/>
    </location>
</feature>
<name>A0A8H9FTH6_9MICO</name>
<dbReference type="EMBL" id="BMEA01000001">
    <property type="protein sequence ID" value="GGB70424.1"/>
    <property type="molecule type" value="Genomic_DNA"/>
</dbReference>
<dbReference type="Proteomes" id="UP000628079">
    <property type="component" value="Unassembled WGS sequence"/>
</dbReference>
<protein>
    <recommendedName>
        <fullName evidence="4">PPE family domain-containing protein</fullName>
    </recommendedName>
</protein>
<feature type="region of interest" description="Disordered" evidence="1">
    <location>
        <begin position="189"/>
        <end position="314"/>
    </location>
</feature>
<dbReference type="RefSeq" id="WP_188450351.1">
    <property type="nucleotide sequence ID" value="NZ_BMEA01000001.1"/>
</dbReference>
<reference evidence="2" key="2">
    <citation type="submission" date="2020-09" db="EMBL/GenBank/DDBJ databases">
        <authorList>
            <person name="Sun Q."/>
            <person name="Zhou Y."/>
        </authorList>
    </citation>
    <scope>NUCLEOTIDE SEQUENCE</scope>
    <source>
        <strain evidence="2">CGMCC 1.10749</strain>
    </source>
</reference>
<feature type="compositionally biased region" description="Polar residues" evidence="1">
    <location>
        <begin position="189"/>
        <end position="203"/>
    </location>
</feature>
<gene>
    <name evidence="2" type="ORF">GCM10011314_07180</name>
</gene>
<feature type="compositionally biased region" description="Gly residues" evidence="1">
    <location>
        <begin position="454"/>
        <end position="468"/>
    </location>
</feature>
<feature type="compositionally biased region" description="Acidic residues" evidence="1">
    <location>
        <begin position="263"/>
        <end position="278"/>
    </location>
</feature>
<dbReference type="AlphaFoldDB" id="A0A8H9FTH6"/>
<reference evidence="2" key="1">
    <citation type="journal article" date="2014" name="Int. J. Syst. Evol. Microbiol.">
        <title>Complete genome sequence of Corynebacterium casei LMG S-19264T (=DSM 44701T), isolated from a smear-ripened cheese.</title>
        <authorList>
            <consortium name="US DOE Joint Genome Institute (JGI-PGF)"/>
            <person name="Walter F."/>
            <person name="Albersmeier A."/>
            <person name="Kalinowski J."/>
            <person name="Ruckert C."/>
        </authorList>
    </citation>
    <scope>NUCLEOTIDE SEQUENCE</scope>
    <source>
        <strain evidence="2">CGMCC 1.10749</strain>
    </source>
</reference>
<organism evidence="2 3">
    <name type="scientific">Knoellia flava</name>
    <dbReference type="NCBI Taxonomy" id="913969"/>
    <lineage>
        <taxon>Bacteria</taxon>
        <taxon>Bacillati</taxon>
        <taxon>Actinomycetota</taxon>
        <taxon>Actinomycetes</taxon>
        <taxon>Micrococcales</taxon>
        <taxon>Intrasporangiaceae</taxon>
        <taxon>Knoellia</taxon>
    </lineage>
</organism>
<evidence type="ECO:0000313" key="2">
    <source>
        <dbReference type="EMBL" id="GGB70424.1"/>
    </source>
</evidence>
<evidence type="ECO:0000313" key="3">
    <source>
        <dbReference type="Proteomes" id="UP000628079"/>
    </source>
</evidence>
<feature type="compositionally biased region" description="Gly residues" evidence="1">
    <location>
        <begin position="366"/>
        <end position="375"/>
    </location>
</feature>
<feature type="compositionally biased region" description="Low complexity" evidence="1">
    <location>
        <begin position="433"/>
        <end position="453"/>
    </location>
</feature>
<comment type="caution">
    <text evidence="2">The sequence shown here is derived from an EMBL/GenBank/DDBJ whole genome shotgun (WGS) entry which is preliminary data.</text>
</comment>
<proteinExistence type="predicted"/>
<feature type="compositionally biased region" description="Acidic residues" evidence="1">
    <location>
        <begin position="494"/>
        <end position="504"/>
    </location>
</feature>
<feature type="compositionally biased region" description="Gly residues" evidence="1">
    <location>
        <begin position="382"/>
        <end position="398"/>
    </location>
</feature>
<evidence type="ECO:0000256" key="1">
    <source>
        <dbReference type="SAM" id="MobiDB-lite"/>
    </source>
</evidence>
<sequence>MVLIADGGGGGPTLNPKAKHYERQLFKVFSSSTSTIFLTQEDWRAAKTKLDDLAKDVQQVRTELQAPSDGGKGWQGPAAEAALSSLEKLSTTLDGHASKIGDVDTSLGQVYQAISDAKAAWYSDVASISTYVDPADHTRLPAPYLPTAENREKYSVPDAEAAAAAEDALWEQRNQAAKKVLDQLGADTRTATGTMPIDTTQDKQAPYSPSGPGPSTNYPSGTSTPSTSGGYHVGAYGQPVYEIHPTGPGGDPGGEEIPIPNPEEPEEITIGDPEGPDPDPDHELDPISSDGDVTGSTGLTGPPATGASSAAGGGGGGVGVGSVAAGGVGAGAAGIGGILSGRAGGMFGSRGGAGVVPAAGAQGRATGAGGRGGTGSSAVRSGGVGGRGAQVIPGGGQGRAATSARGSAVKGASGSGRYGVPKLDGRSNGVVPGSGQAAKGGARSGAAGRNGPAARGGSGAGRGGGVAGTSGTAGSRGSRGERRGAHETDNLTHEDEETWFEGTEESSPQVWE</sequence>
<feature type="compositionally biased region" description="Low complexity" evidence="1">
    <location>
        <begin position="206"/>
        <end position="230"/>
    </location>
</feature>
<accession>A0A8H9FTH6</accession>
<evidence type="ECO:0008006" key="4">
    <source>
        <dbReference type="Google" id="ProtNLM"/>
    </source>
</evidence>
<feature type="compositionally biased region" description="Basic and acidic residues" evidence="1">
    <location>
        <begin position="478"/>
        <end position="493"/>
    </location>
</feature>